<dbReference type="Proteomes" id="UP000193944">
    <property type="component" value="Unassembled WGS sequence"/>
</dbReference>
<keyword evidence="4" id="KW-0472">Membrane</keyword>
<keyword evidence="4" id="KW-1133">Transmembrane helix</keyword>
<dbReference type="EMBL" id="MCFG01000254">
    <property type="protein sequence ID" value="ORX77306.1"/>
    <property type="molecule type" value="Genomic_DNA"/>
</dbReference>
<feature type="domain" description="SH3" evidence="6">
    <location>
        <begin position="184"/>
        <end position="245"/>
    </location>
</feature>
<dbReference type="InterPro" id="IPR001452">
    <property type="entry name" value="SH3_domain"/>
</dbReference>
<evidence type="ECO:0000313" key="8">
    <source>
        <dbReference type="Proteomes" id="UP000193944"/>
    </source>
</evidence>
<evidence type="ECO:0000259" key="6">
    <source>
        <dbReference type="PROSITE" id="PS50002"/>
    </source>
</evidence>
<feature type="transmembrane region" description="Helical" evidence="4">
    <location>
        <begin position="116"/>
        <end position="134"/>
    </location>
</feature>
<keyword evidence="8" id="KW-1185">Reference proteome</keyword>
<name>A0A1Y1WVT4_9FUNG</name>
<evidence type="ECO:0000256" key="1">
    <source>
        <dbReference type="ARBA" id="ARBA00022443"/>
    </source>
</evidence>
<keyword evidence="1 2" id="KW-0728">SH3 domain</keyword>
<protein>
    <recommendedName>
        <fullName evidence="6">SH3 domain-containing protein</fullName>
    </recommendedName>
</protein>
<organism evidence="7 8">
    <name type="scientific">Anaeromyces robustus</name>
    <dbReference type="NCBI Taxonomy" id="1754192"/>
    <lineage>
        <taxon>Eukaryota</taxon>
        <taxon>Fungi</taxon>
        <taxon>Fungi incertae sedis</taxon>
        <taxon>Chytridiomycota</taxon>
        <taxon>Chytridiomycota incertae sedis</taxon>
        <taxon>Neocallimastigomycetes</taxon>
        <taxon>Neocallimastigales</taxon>
        <taxon>Neocallimastigaceae</taxon>
        <taxon>Anaeromyces</taxon>
    </lineage>
</organism>
<proteinExistence type="predicted"/>
<keyword evidence="5" id="KW-0732">Signal</keyword>
<feature type="compositionally biased region" description="Pro residues" evidence="3">
    <location>
        <begin position="75"/>
        <end position="93"/>
    </location>
</feature>
<gene>
    <name evidence="7" type="ORF">BCR32DRAFT_283303</name>
</gene>
<evidence type="ECO:0000256" key="3">
    <source>
        <dbReference type="SAM" id="MobiDB-lite"/>
    </source>
</evidence>
<dbReference type="STRING" id="1754192.A0A1Y1WVT4"/>
<dbReference type="OrthoDB" id="2145836at2759"/>
<feature type="chain" id="PRO_5012824465" description="SH3 domain-containing protein" evidence="5">
    <location>
        <begin position="21"/>
        <end position="303"/>
    </location>
</feature>
<feature type="signal peptide" evidence="5">
    <location>
        <begin position="1"/>
        <end position="20"/>
    </location>
</feature>
<comment type="caution">
    <text evidence="7">The sequence shown here is derived from an EMBL/GenBank/DDBJ whole genome shotgun (WGS) entry which is preliminary data.</text>
</comment>
<feature type="compositionally biased region" description="Low complexity" evidence="3">
    <location>
        <begin position="61"/>
        <end position="74"/>
    </location>
</feature>
<evidence type="ECO:0000256" key="2">
    <source>
        <dbReference type="PROSITE-ProRule" id="PRU00192"/>
    </source>
</evidence>
<evidence type="ECO:0000256" key="4">
    <source>
        <dbReference type="SAM" id="Phobius"/>
    </source>
</evidence>
<dbReference type="Gene3D" id="2.30.30.40">
    <property type="entry name" value="SH3 Domains"/>
    <property type="match status" value="1"/>
</dbReference>
<keyword evidence="4" id="KW-0812">Transmembrane</keyword>
<evidence type="ECO:0000256" key="5">
    <source>
        <dbReference type="SAM" id="SignalP"/>
    </source>
</evidence>
<sequence length="303" mass="33643">MKSYIIVALLFTIAINFTFAQYNAPGTYPQNNEPYFNEAQLMEYEREQAVVQKEMIQPEVQPEVQPEIQPQNPGIVPPPAPVPPTPAPEPIGPPSEILETVESKENETKKESSSHVGAIAFTGAAFALIAGVGYKSYRKDSKFELPELPVIPGVTQPKEAPSEVVVEMEVLLSETSQAENYSLAKNRAYKCMVSWTPKQSDEIILRRGDLVCVKECFNDGYTLGRNLSTKFDGVFPTCCLCRPEQNVIGSELIKNGKFTAIPKRVSSKKSHERRARRASRGVSFLSSVPPIWNKSGFSTIPQY</sequence>
<reference evidence="7 8" key="2">
    <citation type="submission" date="2016-08" db="EMBL/GenBank/DDBJ databases">
        <title>Pervasive Adenine N6-methylation of Active Genes in Fungi.</title>
        <authorList>
            <consortium name="DOE Joint Genome Institute"/>
            <person name="Mondo S.J."/>
            <person name="Dannebaum R.O."/>
            <person name="Kuo R.C."/>
            <person name="Labutti K."/>
            <person name="Haridas S."/>
            <person name="Kuo A."/>
            <person name="Salamov A."/>
            <person name="Ahrendt S.R."/>
            <person name="Lipzen A."/>
            <person name="Sullivan W."/>
            <person name="Andreopoulos W.B."/>
            <person name="Clum A."/>
            <person name="Lindquist E."/>
            <person name="Daum C."/>
            <person name="Ramamoorthy G.K."/>
            <person name="Gryganskyi A."/>
            <person name="Culley D."/>
            <person name="Magnuson J.K."/>
            <person name="James T.Y."/>
            <person name="O'Malley M.A."/>
            <person name="Stajich J.E."/>
            <person name="Spatafora J.W."/>
            <person name="Visel A."/>
            <person name="Grigoriev I.V."/>
        </authorList>
    </citation>
    <scope>NUCLEOTIDE SEQUENCE [LARGE SCALE GENOMIC DNA]</scope>
    <source>
        <strain evidence="7 8">S4</strain>
    </source>
</reference>
<dbReference type="SUPFAM" id="SSF50044">
    <property type="entry name" value="SH3-domain"/>
    <property type="match status" value="1"/>
</dbReference>
<dbReference type="AlphaFoldDB" id="A0A1Y1WVT4"/>
<evidence type="ECO:0000313" key="7">
    <source>
        <dbReference type="EMBL" id="ORX77306.1"/>
    </source>
</evidence>
<accession>A0A1Y1WVT4</accession>
<dbReference type="PROSITE" id="PS50002">
    <property type="entry name" value="SH3"/>
    <property type="match status" value="1"/>
</dbReference>
<dbReference type="InterPro" id="IPR036028">
    <property type="entry name" value="SH3-like_dom_sf"/>
</dbReference>
<feature type="region of interest" description="Disordered" evidence="3">
    <location>
        <begin position="61"/>
        <end position="95"/>
    </location>
</feature>
<reference evidence="7 8" key="1">
    <citation type="submission" date="2016-08" db="EMBL/GenBank/DDBJ databases">
        <title>A Parts List for Fungal Cellulosomes Revealed by Comparative Genomics.</title>
        <authorList>
            <consortium name="DOE Joint Genome Institute"/>
            <person name="Haitjema C.H."/>
            <person name="Gilmore S.P."/>
            <person name="Henske J.K."/>
            <person name="Solomon K.V."/>
            <person name="De Groot R."/>
            <person name="Kuo A."/>
            <person name="Mondo S.J."/>
            <person name="Salamov A.A."/>
            <person name="Labutti K."/>
            <person name="Zhao Z."/>
            <person name="Chiniquy J."/>
            <person name="Barry K."/>
            <person name="Brewer H.M."/>
            <person name="Purvine S.O."/>
            <person name="Wright A.T."/>
            <person name="Boxma B."/>
            <person name="Van Alen T."/>
            <person name="Hackstein J.H."/>
            <person name="Baker S.E."/>
            <person name="Grigoriev I.V."/>
            <person name="O'Malley M.A."/>
        </authorList>
    </citation>
    <scope>NUCLEOTIDE SEQUENCE [LARGE SCALE GENOMIC DNA]</scope>
    <source>
        <strain evidence="7 8">S4</strain>
    </source>
</reference>
<dbReference type="SMART" id="SM00326">
    <property type="entry name" value="SH3"/>
    <property type="match status" value="1"/>
</dbReference>